<feature type="transmembrane region" description="Helical" evidence="7">
    <location>
        <begin position="45"/>
        <end position="65"/>
    </location>
</feature>
<dbReference type="PANTHER" id="PTHR33048">
    <property type="entry name" value="PTH11-LIKE INTEGRAL MEMBRANE PROTEIN (AFU_ORTHOLOGUE AFUA_5G11245)"/>
    <property type="match status" value="1"/>
</dbReference>
<evidence type="ECO:0000256" key="3">
    <source>
        <dbReference type="ARBA" id="ARBA00022989"/>
    </source>
</evidence>
<dbReference type="InterPro" id="IPR052337">
    <property type="entry name" value="SAT4-like"/>
</dbReference>
<comment type="similarity">
    <text evidence="5">Belongs to the SAT4 family.</text>
</comment>
<keyword evidence="4 7" id="KW-0472">Membrane</keyword>
<accession>A0A1E1M3C2</accession>
<feature type="transmembrane region" description="Helical" evidence="7">
    <location>
        <begin position="77"/>
        <end position="100"/>
    </location>
</feature>
<evidence type="ECO:0000256" key="2">
    <source>
        <dbReference type="ARBA" id="ARBA00022692"/>
    </source>
</evidence>
<evidence type="ECO:0000313" key="10">
    <source>
        <dbReference type="Proteomes" id="UP000177625"/>
    </source>
</evidence>
<feature type="transmembrane region" description="Helical" evidence="7">
    <location>
        <begin position="155"/>
        <end position="183"/>
    </location>
</feature>
<protein>
    <recommendedName>
        <fullName evidence="8">Rhodopsin domain-containing protein</fullName>
    </recommendedName>
</protein>
<keyword evidence="10" id="KW-1185">Reference proteome</keyword>
<proteinExistence type="inferred from homology"/>
<comment type="subcellular location">
    <subcellularLocation>
        <location evidence="1">Membrane</location>
        <topology evidence="1">Multi-pass membrane protein</topology>
    </subcellularLocation>
</comment>
<dbReference type="AlphaFoldDB" id="A0A1E1M3C2"/>
<feature type="transmembrane region" description="Helical" evidence="7">
    <location>
        <begin position="120"/>
        <end position="143"/>
    </location>
</feature>
<evidence type="ECO:0000259" key="8">
    <source>
        <dbReference type="Pfam" id="PF20684"/>
    </source>
</evidence>
<sequence length="446" mass="50655">MTNDTSCSPNGDCPILVGTKTNGTFFVAQYDPRFTPTIWRQNMELVTICVCNSLTLILIVSRLIYRWRKIKKLRSDDIWMAVAGVFVMALFASQLGANFYGSGLWMRSVKKVWRPWHWRFSIGFSAYYIVVSCIKLSVCCCFLQILTYNLKSLRYCVFGLCAIIASLGAVCTFPWIFGCSPFLSNLYWSVPMDSCTNYDIFRWLWISVSVPVDLVIMSVPLRILNRVRLRVHEKRILQMVFCATFLGTLACLVGIYGSFRTRTVESNELFYNEVTFIMMNDIETFCYALGASFPVLSRYIVAKTDPGPDPTHANFSSWARYIPDFFRDASLQNTRHSHRNSHRNTTRRTTLDVRNTSPELHTPIKCPDEHSLPSGSDHNLQIGSSDSLYKSGSGSSVAEIDLEKSAAPGKARVVHVRTDVVIERRSGEQTLQEYLKTSQHGSSEGW</sequence>
<feature type="compositionally biased region" description="Polar residues" evidence="6">
    <location>
        <begin position="373"/>
        <end position="382"/>
    </location>
</feature>
<dbReference type="EMBL" id="FJVC01000140">
    <property type="protein sequence ID" value="CZT43600.1"/>
    <property type="molecule type" value="Genomic_DNA"/>
</dbReference>
<evidence type="ECO:0000256" key="5">
    <source>
        <dbReference type="ARBA" id="ARBA00038359"/>
    </source>
</evidence>
<feature type="region of interest" description="Disordered" evidence="6">
    <location>
        <begin position="333"/>
        <end position="388"/>
    </location>
</feature>
<feature type="compositionally biased region" description="Basic residues" evidence="6">
    <location>
        <begin position="335"/>
        <end position="346"/>
    </location>
</feature>
<evidence type="ECO:0000313" key="9">
    <source>
        <dbReference type="EMBL" id="CZT43600.1"/>
    </source>
</evidence>
<dbReference type="GO" id="GO:0016020">
    <property type="term" value="C:membrane"/>
    <property type="evidence" value="ECO:0007669"/>
    <property type="project" value="UniProtKB-SubCell"/>
</dbReference>
<dbReference type="Proteomes" id="UP000177625">
    <property type="component" value="Unassembled WGS sequence"/>
</dbReference>
<feature type="transmembrane region" description="Helical" evidence="7">
    <location>
        <begin position="236"/>
        <end position="259"/>
    </location>
</feature>
<reference evidence="10" key="1">
    <citation type="submission" date="2016-03" db="EMBL/GenBank/DDBJ databases">
        <authorList>
            <person name="Guldener U."/>
        </authorList>
    </citation>
    <scope>NUCLEOTIDE SEQUENCE [LARGE SCALE GENOMIC DNA]</scope>
</reference>
<organism evidence="9 10">
    <name type="scientific">Rhynchosporium secalis</name>
    <name type="common">Barley scald fungus</name>
    <dbReference type="NCBI Taxonomy" id="38038"/>
    <lineage>
        <taxon>Eukaryota</taxon>
        <taxon>Fungi</taxon>
        <taxon>Dikarya</taxon>
        <taxon>Ascomycota</taxon>
        <taxon>Pezizomycotina</taxon>
        <taxon>Leotiomycetes</taxon>
        <taxon>Helotiales</taxon>
        <taxon>Ploettnerulaceae</taxon>
        <taxon>Rhynchosporium</taxon>
    </lineage>
</organism>
<feature type="transmembrane region" description="Helical" evidence="7">
    <location>
        <begin position="203"/>
        <end position="224"/>
    </location>
</feature>
<dbReference type="PANTHER" id="PTHR33048:SF163">
    <property type="entry name" value="INTEGRAL MEMBRANE PROTEIN (AFU_ORTHOLOGUE AFUA_8G05510)"/>
    <property type="match status" value="1"/>
</dbReference>
<keyword evidence="2 7" id="KW-0812">Transmembrane</keyword>
<feature type="domain" description="Rhodopsin" evidence="8">
    <location>
        <begin position="62"/>
        <end position="300"/>
    </location>
</feature>
<evidence type="ECO:0000256" key="7">
    <source>
        <dbReference type="SAM" id="Phobius"/>
    </source>
</evidence>
<evidence type="ECO:0000256" key="1">
    <source>
        <dbReference type="ARBA" id="ARBA00004141"/>
    </source>
</evidence>
<keyword evidence="3 7" id="KW-1133">Transmembrane helix</keyword>
<gene>
    <name evidence="9" type="ORF">RSE6_16039</name>
</gene>
<evidence type="ECO:0000256" key="4">
    <source>
        <dbReference type="ARBA" id="ARBA00023136"/>
    </source>
</evidence>
<evidence type="ECO:0000256" key="6">
    <source>
        <dbReference type="SAM" id="MobiDB-lite"/>
    </source>
</evidence>
<name>A0A1E1M3C2_RHYSE</name>
<dbReference type="InterPro" id="IPR049326">
    <property type="entry name" value="Rhodopsin_dom_fungi"/>
</dbReference>
<dbReference type="Pfam" id="PF20684">
    <property type="entry name" value="Fung_rhodopsin"/>
    <property type="match status" value="1"/>
</dbReference>